<sequence length="99" mass="10437">MRSACRLSVARISAAHCCASARRDVPDDQHPFAEGAQPNRSTRRRTAARRTARKSPGGGGSVYHANCSAARVAGAAPVTRGESGYSRKLDHDNDGVGCE</sequence>
<feature type="compositionally biased region" description="Basic and acidic residues" evidence="1">
    <location>
        <begin position="85"/>
        <end position="99"/>
    </location>
</feature>
<evidence type="ECO:0000313" key="4">
    <source>
        <dbReference type="Proteomes" id="UP000218151"/>
    </source>
</evidence>
<evidence type="ECO:0000256" key="1">
    <source>
        <dbReference type="SAM" id="MobiDB-lite"/>
    </source>
</evidence>
<dbReference type="Proteomes" id="UP000218151">
    <property type="component" value="Unassembled WGS sequence"/>
</dbReference>
<protein>
    <recommendedName>
        <fullName evidence="2">Excalibur calcium-binding domain-containing protein</fullName>
    </recommendedName>
</protein>
<feature type="region of interest" description="Disordered" evidence="1">
    <location>
        <begin position="76"/>
        <end position="99"/>
    </location>
</feature>
<gene>
    <name evidence="3" type="ORF">CKY28_17390</name>
</gene>
<proteinExistence type="predicted"/>
<dbReference type="AlphaFoldDB" id="A0A2A2SAU6"/>
<feature type="region of interest" description="Disordered" evidence="1">
    <location>
        <begin position="23"/>
        <end position="63"/>
    </location>
</feature>
<dbReference type="InterPro" id="IPR008613">
    <property type="entry name" value="Excalibur_Ca-bd_domain"/>
</dbReference>
<feature type="compositionally biased region" description="Basic residues" evidence="1">
    <location>
        <begin position="41"/>
        <end position="53"/>
    </location>
</feature>
<organism evidence="3 4">
    <name type="scientific">Sphingomonas lenta</name>
    <dbReference type="NCBI Taxonomy" id="1141887"/>
    <lineage>
        <taxon>Bacteria</taxon>
        <taxon>Pseudomonadati</taxon>
        <taxon>Pseudomonadota</taxon>
        <taxon>Alphaproteobacteria</taxon>
        <taxon>Sphingomonadales</taxon>
        <taxon>Sphingomonadaceae</taxon>
        <taxon>Sphingomonas</taxon>
    </lineage>
</organism>
<dbReference type="Pfam" id="PF05901">
    <property type="entry name" value="Excalibur"/>
    <property type="match status" value="1"/>
</dbReference>
<dbReference type="EMBL" id="NSLI01000007">
    <property type="protein sequence ID" value="PAX06377.1"/>
    <property type="molecule type" value="Genomic_DNA"/>
</dbReference>
<keyword evidence="4" id="KW-1185">Reference proteome</keyword>
<reference evidence="4" key="1">
    <citation type="submission" date="2017-09" db="EMBL/GenBank/DDBJ databases">
        <authorList>
            <person name="Feng G."/>
            <person name="Zhu H."/>
        </authorList>
    </citation>
    <scope>NUCLEOTIDE SEQUENCE [LARGE SCALE GENOMIC DNA]</scope>
    <source>
        <strain evidence="4">1PNM-20</strain>
    </source>
</reference>
<accession>A0A2A2SAU6</accession>
<evidence type="ECO:0000259" key="2">
    <source>
        <dbReference type="SMART" id="SM00894"/>
    </source>
</evidence>
<dbReference type="OrthoDB" id="5366081at2"/>
<dbReference type="SMART" id="SM00894">
    <property type="entry name" value="Excalibur"/>
    <property type="match status" value="1"/>
</dbReference>
<feature type="domain" description="Excalibur calcium-binding" evidence="2">
    <location>
        <begin position="63"/>
        <end position="99"/>
    </location>
</feature>
<evidence type="ECO:0000313" key="3">
    <source>
        <dbReference type="EMBL" id="PAX06377.1"/>
    </source>
</evidence>
<name>A0A2A2SAU6_9SPHN</name>
<comment type="caution">
    <text evidence="3">The sequence shown here is derived from an EMBL/GenBank/DDBJ whole genome shotgun (WGS) entry which is preliminary data.</text>
</comment>